<reference evidence="2" key="1">
    <citation type="journal article" date="2014" name="Int. J. Syst. Evol. Microbiol.">
        <title>Complete genome of a new Firmicutes species belonging to the dominant human colonic microbiota ('Ruminococcus bicirculans') reveals two chromosomes and a selective capacity to utilize plant glucans.</title>
        <authorList>
            <consortium name="NISC Comparative Sequencing Program"/>
            <person name="Wegmann U."/>
            <person name="Louis P."/>
            <person name="Goesmann A."/>
            <person name="Henrissat B."/>
            <person name="Duncan S.H."/>
            <person name="Flint H.J."/>
        </authorList>
    </citation>
    <scope>NUCLEOTIDE SEQUENCE</scope>
    <source>
        <strain evidence="2">CGMCC 1.15644</strain>
    </source>
</reference>
<dbReference type="Gene3D" id="3.90.1200.10">
    <property type="match status" value="1"/>
</dbReference>
<dbReference type="PANTHER" id="PTHR21064:SF5">
    <property type="entry name" value="SLR1880 PROTEIN"/>
    <property type="match status" value="1"/>
</dbReference>
<evidence type="ECO:0000259" key="1">
    <source>
        <dbReference type="Pfam" id="PF01636"/>
    </source>
</evidence>
<dbReference type="GO" id="GO:0016740">
    <property type="term" value="F:transferase activity"/>
    <property type="evidence" value="ECO:0007669"/>
    <property type="project" value="UniProtKB-KW"/>
</dbReference>
<name>A0A4R2HJ46_9SPHI</name>
<accession>A0A4R2HJ46</accession>
<proteinExistence type="predicted"/>
<dbReference type="EMBL" id="SLWO01000002">
    <property type="protein sequence ID" value="TCO28979.1"/>
    <property type="molecule type" value="Genomic_DNA"/>
</dbReference>
<evidence type="ECO:0000313" key="5">
    <source>
        <dbReference type="Proteomes" id="UP000622648"/>
    </source>
</evidence>
<keyword evidence="5" id="KW-1185">Reference proteome</keyword>
<evidence type="ECO:0000313" key="3">
    <source>
        <dbReference type="EMBL" id="TCO28979.1"/>
    </source>
</evidence>
<dbReference type="SUPFAM" id="SSF56112">
    <property type="entry name" value="Protein kinase-like (PK-like)"/>
    <property type="match status" value="1"/>
</dbReference>
<comment type="caution">
    <text evidence="3">The sequence shown here is derived from an EMBL/GenBank/DDBJ whole genome shotgun (WGS) entry which is preliminary data.</text>
</comment>
<evidence type="ECO:0000313" key="4">
    <source>
        <dbReference type="Proteomes" id="UP000295684"/>
    </source>
</evidence>
<evidence type="ECO:0000313" key="2">
    <source>
        <dbReference type="EMBL" id="GGE53219.1"/>
    </source>
</evidence>
<dbReference type="InterPro" id="IPR050249">
    <property type="entry name" value="Pseudomonas-type_ThrB"/>
</dbReference>
<reference evidence="3 4" key="3">
    <citation type="submission" date="2019-03" db="EMBL/GenBank/DDBJ databases">
        <title>Genomic Encyclopedia of Type Strains, Phase IV (KMG-IV): sequencing the most valuable type-strain genomes for metagenomic binning, comparative biology and taxonomic classification.</title>
        <authorList>
            <person name="Goeker M."/>
        </authorList>
    </citation>
    <scope>NUCLEOTIDE SEQUENCE [LARGE SCALE GENOMIC DNA]</scope>
    <source>
        <strain evidence="3 4">DSM 103236</strain>
    </source>
</reference>
<keyword evidence="3" id="KW-0808">Transferase</keyword>
<dbReference type="AlphaFoldDB" id="A0A4R2HJ46"/>
<dbReference type="EMBL" id="BMJO01000003">
    <property type="protein sequence ID" value="GGE53219.1"/>
    <property type="molecule type" value="Genomic_DNA"/>
</dbReference>
<sequence>MELNLNAEVLQAYGYTSENININQIGTGLINRTYLLSPVFEENKFILQNINTSVFKHPQSIAGNLKLIGNYLATNYPDYLFIKPVSTISGEEMAFVNGEYWRLLPYIPHTVSLEVLNEPQQAYEAAKQFAKLSRLLADFETTTLQETIPGFHNLSLRVDQFQDALKLASPELKTIAKQQIDDANSQKHLLDYFNSYSHRKDFPNRVMHHDTKISNVLLDAETFKGICVIDLDTIMPGKFISDLGDMMRTYLCAFSENETDLGKINIRLPYFEAMIKAYLSEMKSILTETEKELILFSGKYMIYMQAIRFLTDFLNGNIYYPVSYSTQNLDRAKNQFKLLHELSVNEKELQDIIESNL</sequence>
<gene>
    <name evidence="3" type="ORF">EV200_102398</name>
    <name evidence="2" type="ORF">GCM10011413_19450</name>
</gene>
<dbReference type="InterPro" id="IPR011009">
    <property type="entry name" value="Kinase-like_dom_sf"/>
</dbReference>
<reference evidence="2" key="4">
    <citation type="submission" date="2024-05" db="EMBL/GenBank/DDBJ databases">
        <authorList>
            <person name="Sun Q."/>
            <person name="Zhou Y."/>
        </authorList>
    </citation>
    <scope>NUCLEOTIDE SEQUENCE</scope>
    <source>
        <strain evidence="2">CGMCC 1.15644</strain>
    </source>
</reference>
<protein>
    <submittedName>
        <fullName evidence="2">Aminoglycoside phosphotransferase</fullName>
    </submittedName>
    <submittedName>
        <fullName evidence="3">Phosphotransferase family enzyme</fullName>
    </submittedName>
</protein>
<dbReference type="PANTHER" id="PTHR21064">
    <property type="entry name" value="AMINOGLYCOSIDE PHOSPHOTRANSFERASE DOMAIN-CONTAINING PROTEIN-RELATED"/>
    <property type="match status" value="1"/>
</dbReference>
<feature type="domain" description="Aminoglycoside phosphotransferase" evidence="1">
    <location>
        <begin position="23"/>
        <end position="252"/>
    </location>
</feature>
<dbReference type="Proteomes" id="UP000295684">
    <property type="component" value="Unassembled WGS sequence"/>
</dbReference>
<dbReference type="Pfam" id="PF01636">
    <property type="entry name" value="APH"/>
    <property type="match status" value="1"/>
</dbReference>
<dbReference type="InterPro" id="IPR002575">
    <property type="entry name" value="Aminoglycoside_PTrfase"/>
</dbReference>
<dbReference type="Proteomes" id="UP000622648">
    <property type="component" value="Unassembled WGS sequence"/>
</dbReference>
<organism evidence="3 4">
    <name type="scientific">Pedobacter psychrotolerans</name>
    <dbReference type="NCBI Taxonomy" id="1843235"/>
    <lineage>
        <taxon>Bacteria</taxon>
        <taxon>Pseudomonadati</taxon>
        <taxon>Bacteroidota</taxon>
        <taxon>Sphingobacteriia</taxon>
        <taxon>Sphingobacteriales</taxon>
        <taxon>Sphingobacteriaceae</taxon>
        <taxon>Pedobacter</taxon>
    </lineage>
</organism>
<dbReference type="OrthoDB" id="526037at2"/>
<dbReference type="RefSeq" id="WP_132530104.1">
    <property type="nucleotide sequence ID" value="NZ_BMJO01000003.1"/>
</dbReference>
<reference evidence="5" key="2">
    <citation type="journal article" date="2019" name="Int. J. Syst. Evol. Microbiol.">
        <title>The Global Catalogue of Microorganisms (GCM) 10K type strain sequencing project: providing services to taxonomists for standard genome sequencing and annotation.</title>
        <authorList>
            <consortium name="The Broad Institute Genomics Platform"/>
            <consortium name="The Broad Institute Genome Sequencing Center for Infectious Disease"/>
            <person name="Wu L."/>
            <person name="Ma J."/>
        </authorList>
    </citation>
    <scope>NUCLEOTIDE SEQUENCE [LARGE SCALE GENOMIC DNA]</scope>
    <source>
        <strain evidence="5">CGMCC 1.15644</strain>
    </source>
</reference>